<dbReference type="PANTHER" id="PTHR24161">
    <property type="entry name" value="ANK_REP_REGION DOMAIN-CONTAINING PROTEIN-RELATED"/>
    <property type="match status" value="1"/>
</dbReference>
<feature type="compositionally biased region" description="Polar residues" evidence="4">
    <location>
        <begin position="1586"/>
        <end position="1599"/>
    </location>
</feature>
<feature type="compositionally biased region" description="Basic and acidic residues" evidence="4">
    <location>
        <begin position="829"/>
        <end position="860"/>
    </location>
</feature>
<dbReference type="OrthoDB" id="10258888at2759"/>
<feature type="region of interest" description="Disordered" evidence="4">
    <location>
        <begin position="735"/>
        <end position="1407"/>
    </location>
</feature>
<evidence type="ECO:0000313" key="5">
    <source>
        <dbReference type="EMBL" id="VDI59993.1"/>
    </source>
</evidence>
<dbReference type="PROSITE" id="PS50088">
    <property type="entry name" value="ANK_REPEAT"/>
    <property type="match status" value="8"/>
</dbReference>
<feature type="repeat" description="ANK" evidence="3">
    <location>
        <begin position="616"/>
        <end position="648"/>
    </location>
</feature>
<feature type="compositionally biased region" description="Polar residues" evidence="4">
    <location>
        <begin position="1687"/>
        <end position="1700"/>
    </location>
</feature>
<dbReference type="SUPFAM" id="SSF48403">
    <property type="entry name" value="Ankyrin repeat"/>
    <property type="match status" value="2"/>
</dbReference>
<feature type="region of interest" description="Disordered" evidence="4">
    <location>
        <begin position="1679"/>
        <end position="1721"/>
    </location>
</feature>
<reference evidence="5" key="1">
    <citation type="submission" date="2018-11" db="EMBL/GenBank/DDBJ databases">
        <authorList>
            <person name="Alioto T."/>
            <person name="Alioto T."/>
        </authorList>
    </citation>
    <scope>NUCLEOTIDE SEQUENCE</scope>
</reference>
<proteinExistence type="predicted"/>
<comment type="caution">
    <text evidence="5">The sequence shown here is derived from an EMBL/GenBank/DDBJ whole genome shotgun (WGS) entry which is preliminary data.</text>
</comment>
<dbReference type="PROSITE" id="PS50297">
    <property type="entry name" value="ANK_REP_REGION"/>
    <property type="match status" value="8"/>
</dbReference>
<feature type="compositionally biased region" description="Basic and acidic residues" evidence="4">
    <location>
        <begin position="866"/>
        <end position="917"/>
    </location>
</feature>
<evidence type="ECO:0000256" key="3">
    <source>
        <dbReference type="PROSITE-ProRule" id="PRU00023"/>
    </source>
</evidence>
<name>A0A8B6G7P5_MYTGA</name>
<feature type="compositionally biased region" description="Basic and acidic residues" evidence="4">
    <location>
        <begin position="15"/>
        <end position="39"/>
    </location>
</feature>
<feature type="compositionally biased region" description="Basic and acidic residues" evidence="4">
    <location>
        <begin position="1239"/>
        <end position="1249"/>
    </location>
</feature>
<gene>
    <name evidence="5" type="ORF">MGAL_10B031123</name>
</gene>
<dbReference type="Pfam" id="PF00023">
    <property type="entry name" value="Ank"/>
    <property type="match status" value="3"/>
</dbReference>
<keyword evidence="6" id="KW-1185">Reference proteome</keyword>
<feature type="compositionally biased region" description="Low complexity" evidence="4">
    <location>
        <begin position="1017"/>
        <end position="1029"/>
    </location>
</feature>
<feature type="compositionally biased region" description="Basic and acidic residues" evidence="4">
    <location>
        <begin position="1291"/>
        <end position="1310"/>
    </location>
</feature>
<feature type="region of interest" description="Disordered" evidence="4">
    <location>
        <begin position="1586"/>
        <end position="1606"/>
    </location>
</feature>
<evidence type="ECO:0000256" key="4">
    <source>
        <dbReference type="SAM" id="MobiDB-lite"/>
    </source>
</evidence>
<feature type="repeat" description="ANK" evidence="3">
    <location>
        <begin position="194"/>
        <end position="226"/>
    </location>
</feature>
<feature type="region of interest" description="Disordered" evidence="4">
    <location>
        <begin position="1"/>
        <end position="39"/>
    </location>
</feature>
<dbReference type="Proteomes" id="UP000596742">
    <property type="component" value="Unassembled WGS sequence"/>
</dbReference>
<dbReference type="Gene3D" id="1.25.40.20">
    <property type="entry name" value="Ankyrin repeat-containing domain"/>
    <property type="match status" value="4"/>
</dbReference>
<feature type="compositionally biased region" description="Basic and acidic residues" evidence="4">
    <location>
        <begin position="762"/>
        <end position="800"/>
    </location>
</feature>
<feature type="compositionally biased region" description="Basic and acidic residues" evidence="4">
    <location>
        <begin position="1198"/>
        <end position="1223"/>
    </location>
</feature>
<feature type="compositionally biased region" description="Basic and acidic residues" evidence="4">
    <location>
        <begin position="807"/>
        <end position="818"/>
    </location>
</feature>
<feature type="region of interest" description="Disordered" evidence="4">
    <location>
        <begin position="1632"/>
        <end position="1659"/>
    </location>
</feature>
<evidence type="ECO:0000256" key="2">
    <source>
        <dbReference type="ARBA" id="ARBA00023043"/>
    </source>
</evidence>
<feature type="compositionally biased region" description="Basic and acidic residues" evidence="4">
    <location>
        <begin position="1632"/>
        <end position="1646"/>
    </location>
</feature>
<feature type="repeat" description="ANK" evidence="3">
    <location>
        <begin position="484"/>
        <end position="516"/>
    </location>
</feature>
<dbReference type="Pfam" id="PF12796">
    <property type="entry name" value="Ank_2"/>
    <property type="match status" value="4"/>
</dbReference>
<feature type="repeat" description="ANK" evidence="3">
    <location>
        <begin position="299"/>
        <end position="331"/>
    </location>
</feature>
<sequence>MVLGLSDRIPEEDETKSHDEKRDEETKENKPQPQYTRKELQDQLWKTVGEGHSDSLTKLLNEAKDFPNLEELLNEENADFDEDGNNLLLYCIKEGCDSGPSIGRHFHKCVDILIGNNVNINHMNKAGHTPLFEAVFYKNTHYITTLLNHKTETGRFDQDGIDPFHLAIHLGYKDCFNLLVHHEEKEIFNRKDGKGTPPLVAAVQHGHIDICHLLIDGGSDINAYDSKLQRNALQYAVIAKRFDLFELVLKHKPKLDHCDHKGRTIFHRVCAIQEPKYLKKLFHSGFSITTSLMDQETDDGLTPVIISCQNGNAEQLKELLENGTSVRTTDKTGKNALHYCADNLETQCAEMLLMREESLLHVQDEQGFTPLHMAVIGGNVPLLKLLVRKGADVNILDADGHTPSHWATGNHLDGVKVCTHLEILDVLIEQDAELSKCDNHNAYPIHYAAQMNGRDNGHSDAKIGEKVLKKLLDSGIPCDVLDKDRRQPLLWAASAGNSESCKLLVTAGADVNSTDKDGLTALHCAASRGHSDCVDKLKKLGAEVNVADTNGCTALFYAITLGNKECTRLLLKYGADPNHKDTRGRTPTHCAAIKGCLETVKMLDKSKADLWHPSFRGDCPIHEAAQGGHCDVVKYLLKWKNSPEAVNIANDAGRTCLHIAAIVNNLQLCKLLLDSDADKNALMKNKTHKDGETEDKSYTPYDAAIIKGNNEIAEYIKSKGGVTGGDIDNILIAKGKKRDTKSGNSRKSQPTLETTPEETEPDDNKKAEEEAEKEKDEEDKKKQDTEEDKKKQKSEVDKKKDKGKKKEKVEKEREKEKLVIVPVGKQKKKEKDEKGKEDQKESEKEKAETDQEGKGEKKDLTDEELRELQEKIKAGESEVDERDIKRKPIKEIEGRKTEGEQQKKDNETKDKDKKKDLTEEELEEARRKIQAGQGDLDERERKQKEAEQKEAEKEKSPKKGEQETKGKKKDLSDEELKALQEKIKAEQGDNDERGKNQKPKKEDREKSGKQKPDLTDAEVAAVTAAVIVATEEDKKKSDRDKEKEKLKTKEKDKDKQKGKDQGKGKDNVKSADQGKERKKETDREELDIPPPSTSPDLREPKQKEKSNVDKGQKDKKKQLEESKKKQIEENKKKQIEESKRKQIEESKRKQERDEKDKKKLRDEIESEERKRKQEQDQRNKKRQTEESENNLSEESDSEDNKKKQADELDSEQYKKKQEKDKRVHIVPKSAFVDSATASESERSRRDSPVKYRQRSRSRSTDNEEFEFPEGAHETTEAAIAAAEARRKARERSRSRSTDRESDEKPADLRRYSKVGTDGRIQPGLLADKDKRNRRSDERDIPSPLDSEDEFIDDPYFGRRVKPYPGSVRIGSKRPDNREQVLREKELSRKRQQEMSRSSQRMPSKGGVARMLPLGYSRLETPQRPITRKSNSIQESVRRYQTERTFVRQLHQLKRAQIYTGPMHDIVLFSKMMNVYNNTSNYDNELDLDSQVLDDWDGYLQDQLRFVSHYYEDDRTGLRDTAKEYHQKLEKSATNAKKTVESRIDHIIKQNEKQEVVEREEQEKLDKKISHLAEKTESVLDSVRQQANESVTSARNLNSSLEEEFRRERQDRLKNYRYGNNREKSWLLEQEAMDSRQSRMDENEKERKAKHKEWMRKKDEESRKKLMRVYGPTPVFDTSVSKRGAPFKTSTPKLMNNSTRASPRPKSMASSMSTSRSRPQDQELEVHMTEFGMRRVKTDDYSFAKMSTPKSRSYMRPAGVLPANWTPKYDGINLRPRAGLVFVEPTVYDEVLKEERLLRGGQTRNSTRNLTLETDKMLETVES</sequence>
<feature type="compositionally biased region" description="Basic and acidic residues" evidence="4">
    <location>
        <begin position="1031"/>
        <end position="1082"/>
    </location>
</feature>
<feature type="compositionally biased region" description="Basic and acidic residues" evidence="4">
    <location>
        <begin position="1096"/>
        <end position="1185"/>
    </location>
</feature>
<feature type="repeat" description="ANK" evidence="3">
    <location>
        <begin position="517"/>
        <end position="549"/>
    </location>
</feature>
<keyword evidence="1" id="KW-0677">Repeat</keyword>
<feature type="repeat" description="ANK" evidence="3">
    <location>
        <begin position="652"/>
        <end position="684"/>
    </location>
</feature>
<feature type="repeat" description="ANK" evidence="3">
    <location>
        <begin position="366"/>
        <end position="398"/>
    </location>
</feature>
<dbReference type="EMBL" id="UYJE01007989">
    <property type="protein sequence ID" value="VDI59993.1"/>
    <property type="molecule type" value="Genomic_DNA"/>
</dbReference>
<dbReference type="SMART" id="SM00248">
    <property type="entry name" value="ANK"/>
    <property type="match status" value="18"/>
</dbReference>
<dbReference type="PRINTS" id="PR01415">
    <property type="entry name" value="ANKYRIN"/>
</dbReference>
<feature type="compositionally biased region" description="Acidic residues" evidence="4">
    <location>
        <begin position="1186"/>
        <end position="1197"/>
    </location>
</feature>
<organism evidence="5 6">
    <name type="scientific">Mytilus galloprovincialis</name>
    <name type="common">Mediterranean mussel</name>
    <dbReference type="NCBI Taxonomy" id="29158"/>
    <lineage>
        <taxon>Eukaryota</taxon>
        <taxon>Metazoa</taxon>
        <taxon>Spiralia</taxon>
        <taxon>Lophotrochozoa</taxon>
        <taxon>Mollusca</taxon>
        <taxon>Bivalvia</taxon>
        <taxon>Autobranchia</taxon>
        <taxon>Pteriomorphia</taxon>
        <taxon>Mytilida</taxon>
        <taxon>Mytiloidea</taxon>
        <taxon>Mytilidae</taxon>
        <taxon>Mytilinae</taxon>
        <taxon>Mytilus</taxon>
    </lineage>
</organism>
<feature type="compositionally biased region" description="Basic and acidic residues" evidence="4">
    <location>
        <begin position="1326"/>
        <end position="1340"/>
    </location>
</feature>
<feature type="repeat" description="ANK" evidence="3">
    <location>
        <begin position="550"/>
        <end position="582"/>
    </location>
</feature>
<dbReference type="PANTHER" id="PTHR24161:SF124">
    <property type="entry name" value="TRANSIENT RECEPTOR POTENTIAL CHANNEL PYREXIA"/>
    <property type="match status" value="1"/>
</dbReference>
<feature type="compositionally biased region" description="Low complexity" evidence="4">
    <location>
        <begin position="1706"/>
        <end position="1716"/>
    </location>
</feature>
<accession>A0A8B6G7P5</accession>
<evidence type="ECO:0000313" key="6">
    <source>
        <dbReference type="Proteomes" id="UP000596742"/>
    </source>
</evidence>
<feature type="compositionally biased region" description="Basic and acidic residues" evidence="4">
    <location>
        <begin position="1372"/>
        <end position="1393"/>
    </location>
</feature>
<evidence type="ECO:0000256" key="1">
    <source>
        <dbReference type="ARBA" id="ARBA00022737"/>
    </source>
</evidence>
<protein>
    <submittedName>
        <fullName evidence="5">Uncharacterized protein</fullName>
    </submittedName>
</protein>
<feature type="compositionally biased region" description="Basic and acidic residues" evidence="4">
    <location>
        <begin position="936"/>
        <end position="1014"/>
    </location>
</feature>
<dbReference type="InterPro" id="IPR036770">
    <property type="entry name" value="Ankyrin_rpt-contain_sf"/>
</dbReference>
<dbReference type="InterPro" id="IPR002110">
    <property type="entry name" value="Ankyrin_rpt"/>
</dbReference>
<keyword evidence="2 3" id="KW-0040">ANK repeat</keyword>